<gene>
    <name evidence="3" type="ORF">H9863_00660</name>
</gene>
<dbReference type="EMBL" id="DXFT01000013">
    <property type="protein sequence ID" value="HIX02615.1"/>
    <property type="molecule type" value="Genomic_DNA"/>
</dbReference>
<evidence type="ECO:0000259" key="2">
    <source>
        <dbReference type="Pfam" id="PF17761"/>
    </source>
</evidence>
<evidence type="ECO:0000259" key="1">
    <source>
        <dbReference type="Pfam" id="PF06250"/>
    </source>
</evidence>
<accession>A0A9D1UY42</accession>
<comment type="caution">
    <text evidence="3">The sequence shown here is derived from an EMBL/GenBank/DDBJ whole genome shotgun (WGS) entry which is preliminary data.</text>
</comment>
<dbReference type="InterPro" id="IPR011856">
    <property type="entry name" value="tRNA_endonuc-like_dom_sf"/>
</dbReference>
<evidence type="ECO:0000313" key="3">
    <source>
        <dbReference type="EMBL" id="HIX02615.1"/>
    </source>
</evidence>
<organism evidence="3 4">
    <name type="scientific">Candidatus Odoribacter faecigallinarum</name>
    <dbReference type="NCBI Taxonomy" id="2838706"/>
    <lineage>
        <taxon>Bacteria</taxon>
        <taxon>Pseudomonadati</taxon>
        <taxon>Bacteroidota</taxon>
        <taxon>Bacteroidia</taxon>
        <taxon>Bacteroidales</taxon>
        <taxon>Odoribacteraceae</taxon>
        <taxon>Odoribacter</taxon>
    </lineage>
</organism>
<dbReference type="PANTHER" id="PTHR30547">
    <property type="entry name" value="UNCHARACTERIZED PROTEIN YHCG-RELATED"/>
    <property type="match status" value="1"/>
</dbReference>
<reference evidence="3" key="1">
    <citation type="journal article" date="2021" name="PeerJ">
        <title>Extensive microbial diversity within the chicken gut microbiome revealed by metagenomics and culture.</title>
        <authorList>
            <person name="Gilroy R."/>
            <person name="Ravi A."/>
            <person name="Getino M."/>
            <person name="Pursley I."/>
            <person name="Horton D.L."/>
            <person name="Alikhan N.F."/>
            <person name="Baker D."/>
            <person name="Gharbi K."/>
            <person name="Hall N."/>
            <person name="Watson M."/>
            <person name="Adriaenssens E.M."/>
            <person name="Foster-Nyarko E."/>
            <person name="Jarju S."/>
            <person name="Secka A."/>
            <person name="Antonio M."/>
            <person name="Oren A."/>
            <person name="Chaudhuri R.R."/>
            <person name="La Ragione R."/>
            <person name="Hildebrand F."/>
            <person name="Pallen M.J."/>
        </authorList>
    </citation>
    <scope>NUCLEOTIDE SEQUENCE</scope>
    <source>
        <strain evidence="3">23274</strain>
    </source>
</reference>
<dbReference type="Proteomes" id="UP000824202">
    <property type="component" value="Unassembled WGS sequence"/>
</dbReference>
<dbReference type="InterPro" id="IPR053148">
    <property type="entry name" value="PD-DEXK-like_domain"/>
</dbReference>
<dbReference type="PANTHER" id="PTHR30547:SF5">
    <property type="entry name" value="NUCLEASE YHCG-RELATED"/>
    <property type="match status" value="1"/>
</dbReference>
<dbReference type="Pfam" id="PF06250">
    <property type="entry name" value="YhcG_C"/>
    <property type="match status" value="1"/>
</dbReference>
<dbReference type="InterPro" id="IPR041527">
    <property type="entry name" value="YhcG_N"/>
</dbReference>
<name>A0A9D1UY42_9BACT</name>
<dbReference type="InterPro" id="IPR009362">
    <property type="entry name" value="YhcG_C"/>
</dbReference>
<protein>
    <submittedName>
        <fullName evidence="3">DUF1016 family protein</fullName>
    </submittedName>
</protein>
<feature type="domain" description="YhcG N-terminal" evidence="2">
    <location>
        <begin position="26"/>
        <end position="159"/>
    </location>
</feature>
<dbReference type="Pfam" id="PF17761">
    <property type="entry name" value="DUF1016_N"/>
    <property type="match status" value="1"/>
</dbReference>
<feature type="domain" description="YhcG PDDEXK nuclease" evidence="1">
    <location>
        <begin position="184"/>
        <end position="335"/>
    </location>
</feature>
<reference evidence="3" key="2">
    <citation type="submission" date="2021-04" db="EMBL/GenBank/DDBJ databases">
        <authorList>
            <person name="Gilroy R."/>
        </authorList>
    </citation>
    <scope>NUCLEOTIDE SEQUENCE</scope>
    <source>
        <strain evidence="3">23274</strain>
    </source>
</reference>
<dbReference type="AlphaFoldDB" id="A0A9D1UY42"/>
<dbReference type="Gene3D" id="3.40.1350.10">
    <property type="match status" value="1"/>
</dbReference>
<sequence>MEKKHDSENVTRLDSNTKLNRLADAIADLVTKSKGKLAQTINTVLVSTYWNIGKYIIDFEQQGNVRAEYGTALLSSLSKILRSKLGKGYSRPNLNNMRKFYLLYPNCQTLSDKLSWSHICELITIDDELERSFYEKECILEQWNVRSLRRQIDSALYLRLAASKDKKAILQLSQKGIVIQQPEDIIKSTYTLEFLGFPLKKHYSEQDIEQRLIDNLEIFLLELGKGFAFIGRQYPITVNNRHYYIDLVFYHRILKCFVLIDLKKNAVRHQDIGQMNMYMGYFAKEENAHDDKPPIGIILSHIKDELLVEYATYGMDSQLFVSKYELYLPNKEELRRLVDGVLQGE</sequence>
<dbReference type="GO" id="GO:0003676">
    <property type="term" value="F:nucleic acid binding"/>
    <property type="evidence" value="ECO:0007669"/>
    <property type="project" value="InterPro"/>
</dbReference>
<evidence type="ECO:0000313" key="4">
    <source>
        <dbReference type="Proteomes" id="UP000824202"/>
    </source>
</evidence>
<proteinExistence type="predicted"/>